<dbReference type="Proteomes" id="UP000639396">
    <property type="component" value="Unassembled WGS sequence"/>
</dbReference>
<dbReference type="EMBL" id="JACXJA010000019">
    <property type="protein sequence ID" value="MBD2863321.1"/>
    <property type="molecule type" value="Genomic_DNA"/>
</dbReference>
<dbReference type="InterPro" id="IPR011635">
    <property type="entry name" value="CARDB"/>
</dbReference>
<feature type="domain" description="Fibronectin type-III" evidence="1">
    <location>
        <begin position="1455"/>
        <end position="1556"/>
    </location>
</feature>
<keyword evidence="3" id="KW-1185">Reference proteome</keyword>
<organism evidence="2 3">
    <name type="scientific">Paenibacillus oceani</name>
    <dbReference type="NCBI Taxonomy" id="2772510"/>
    <lineage>
        <taxon>Bacteria</taxon>
        <taxon>Bacillati</taxon>
        <taxon>Bacillota</taxon>
        <taxon>Bacilli</taxon>
        <taxon>Bacillales</taxon>
        <taxon>Paenibacillaceae</taxon>
        <taxon>Paenibacillus</taxon>
    </lineage>
</organism>
<dbReference type="InterPro" id="IPR013783">
    <property type="entry name" value="Ig-like_fold"/>
</dbReference>
<protein>
    <recommendedName>
        <fullName evidence="1">Fibronectin type-III domain-containing protein</fullName>
    </recommendedName>
</protein>
<proteinExistence type="predicted"/>
<dbReference type="InterPro" id="IPR022409">
    <property type="entry name" value="PKD/Chitinase_dom"/>
</dbReference>
<dbReference type="Pfam" id="PF07705">
    <property type="entry name" value="CARDB"/>
    <property type="match status" value="1"/>
</dbReference>
<gene>
    <name evidence="2" type="ORF">IDH45_15110</name>
</gene>
<dbReference type="Gene3D" id="2.60.120.560">
    <property type="entry name" value="Exo-inulinase, domain 1"/>
    <property type="match status" value="1"/>
</dbReference>
<reference evidence="2" key="1">
    <citation type="submission" date="2020-09" db="EMBL/GenBank/DDBJ databases">
        <title>A novel bacterium of genus Paenibacillus, isolated from South China Sea.</title>
        <authorList>
            <person name="Huang H."/>
            <person name="Mo K."/>
            <person name="Hu Y."/>
        </authorList>
    </citation>
    <scope>NUCLEOTIDE SEQUENCE</scope>
    <source>
        <strain evidence="2">IB182363</strain>
    </source>
</reference>
<evidence type="ECO:0000313" key="3">
    <source>
        <dbReference type="Proteomes" id="UP000639396"/>
    </source>
</evidence>
<comment type="caution">
    <text evidence="2">The sequence shown here is derived from an EMBL/GenBank/DDBJ whole genome shotgun (WGS) entry which is preliminary data.</text>
</comment>
<dbReference type="RefSeq" id="WP_190928955.1">
    <property type="nucleotide sequence ID" value="NZ_JACXJA010000019.1"/>
</dbReference>
<evidence type="ECO:0000313" key="2">
    <source>
        <dbReference type="EMBL" id="MBD2863321.1"/>
    </source>
</evidence>
<dbReference type="SMART" id="SM00089">
    <property type="entry name" value="PKD"/>
    <property type="match status" value="3"/>
</dbReference>
<dbReference type="CDD" id="cd00146">
    <property type="entry name" value="PKD"/>
    <property type="match status" value="1"/>
</dbReference>
<dbReference type="PROSITE" id="PS50853">
    <property type="entry name" value="FN3"/>
    <property type="match status" value="1"/>
</dbReference>
<name>A0A927CC84_9BACL</name>
<dbReference type="InterPro" id="IPR003961">
    <property type="entry name" value="FN3_dom"/>
</dbReference>
<accession>A0A927CC84</accession>
<dbReference type="Gene3D" id="2.60.40.10">
    <property type="entry name" value="Immunoglobulins"/>
    <property type="match status" value="4"/>
</dbReference>
<dbReference type="SUPFAM" id="SSF50969">
    <property type="entry name" value="YVTN repeat-like/Quinoprotein amine dehydrogenase"/>
    <property type="match status" value="1"/>
</dbReference>
<evidence type="ECO:0000259" key="1">
    <source>
        <dbReference type="PROSITE" id="PS50853"/>
    </source>
</evidence>
<dbReference type="InterPro" id="IPR011044">
    <property type="entry name" value="Quino_amine_DH_bsu"/>
</dbReference>
<dbReference type="SUPFAM" id="SSF49299">
    <property type="entry name" value="PKD domain"/>
    <property type="match status" value="1"/>
</dbReference>
<dbReference type="InterPro" id="IPR035986">
    <property type="entry name" value="PKD_dom_sf"/>
</dbReference>
<sequence length="1889" mass="209543">MAYFAAFTFDLEGRTYQHPTYITVTYEDNVLPEPDIADIKVTAAQSCILVGVNMSFYVSVTNHGAPYSGAFNAKVSVDGTVIKTIPFNGIANGEVKKDEFLYKFTAAGSKTFTVTVDTLPGEKNTGNNSKTFSFEGKVSCSDPGPDPEPNDGPEVITGDFMFVYPSPVEYGKSQVYRPLDVSVKGKKDGNVCTLAQLLWTSTQGSKVHTEDAGSSIYSGGISGPPYPAGIGGGIVNVTMKITSSCGSTKVVTKPFEIVVPSGNSPPVFFPGWFAGGNSFAFPSISQVVVGSYVDLGIIHNPLDDPPTPYDPEGDGIIYYFDFKNTTSTWLKQLYEDRGFWSYDEHFRMLKADVLGSHSINVCAQDVRGADAGCKTTTLNVVPPEPIPVITGGDNAVEGRPIPVPFSCADSYTPFGEITSCLWGGDKRTMYPESGYYTVYLDVFNSAGLKNLPEDQASKTIYVRPDLPPVPDLDNPGIGIRNVALHFREKSYSPDDDPMFISKVSLMYDSNNDGSFSDEAIEPVELDTGRKFSFTPTKVGKYAIRVFAQESVGYKKSATKDFYFEVINEAPEAPFYVKGSDFQPPQVESKAFSPETLLYDPSWTASSISMAAKPKEYNINSSENALEVPGTPISQGLAPTNSNVTSKVLTWGCGDILYGNCWGLGSMLKPYVFTGSNANGWLNLNSTASNISRTQAMQNHSSESIWPNSYVVTPNFETGRVMFRSNNRCTCNTYGYYYHTYVFNISDVENAAFRAQGGGTPALPTPLYFREYFVSFNTPNYDKVLPPDPPTNIWTYPAAKPMYEIGPVSRMEGLPVVTDQVVQRVKSYANSRSYGTDYKGNPYVYACYLDNDNNTNWQFPYACDLQKKDRNGNLLWTIPKIKRLYRYDSQIQNGVVEYVTADNNKAIITVPGSPGGERAKVFDNNTGALLYEIPQRDYGGASQLVTVHDKVIYWTTTIKSSDGDVVNYYNYMNILDLNTFSIVTVLAGESRYYNEDSYFIYGGLMLPATVTADGKILFTNHIGLQVYDLNGNKLTEYTKPSNIYGFTDRAPLVMEDGTVVIEFRYDSGSTFWAWVVKTDVDPHTADLYNFGQLSNPNETLDNGEVAAGFKLNHENFANTVSFGLAARMVDHRNMYRLEVTDEKSKIVKIVDGVKTTLQEVSYPISKGNYYDVKLKLSGDRLKGYVGGVPLLDVTDSTFSSGMMGPYSEVTHVLIKGFHYTKYIGNEGSTKNTAIVGAPVEYVISYSDLENDPAITDWSRWTFDHVEPNKFLDAGDGYSGLSAFHGQMVTSPHLIMDKVGRYKVSYQVPDDPSPAGYEYPNGTFGSYRKYSDLQTEFVIIHRRPIAVFTVAQNPDYTIGWTDTSYDPDRWLAPWHYSTEATGIDYAATRGVIERRYNYTDPDGITQFGKLTRPSKKGAYTVRLAVKDEYGAWSDWAEQMINVSQPVPNTPPTVLLTFPSGSQTSPSYVNTLQPTLTWNQHDIDPDTTFAAFHLIVRDEWGTVVRDTAIKPQGTTSNTAQWTMDTNLAIGQKYQVQVRVSDGNDWSDWSNIGWLVTNRPPEAVMTYPDGTQAQPTVVSTIRPVFQWSQTDPDPGTTFHYFELEVWNEANDTRLLTSGQHWQGSTLSAGTWTAGSDLPGGQKLRVRVRVHDGYVWSGWSADTWLYVNRVPVPDFDWAPKPIWEGDTVYLKNMSSDPDGDVLTSRWDIETPVGDRFVLISTDALFIFSVPGVYTVTLTVSDGYETVSTTKTPVAAPLTILSDVSHTPQWRDIHEAKGHNTTAAPKDFYSGEVFVVQTESSPAPVAEAVAWIDTVGKDGGRFFVSELLIVEDGSSTRFSGRLFDERWMSVTQGFPEAEQIVHFRIRYQNGVVKTEDIPLRIIGNIQEAVQVHRRQ</sequence>